<protein>
    <submittedName>
        <fullName evidence="1">Uncharacterized protein</fullName>
    </submittedName>
</protein>
<comment type="caution">
    <text evidence="1">The sequence shown here is derived from an EMBL/GenBank/DDBJ whole genome shotgun (WGS) entry which is preliminary data.</text>
</comment>
<feature type="non-terminal residue" evidence="1">
    <location>
        <position position="208"/>
    </location>
</feature>
<proteinExistence type="predicted"/>
<accession>X1NA62</accession>
<dbReference type="AlphaFoldDB" id="X1NA62"/>
<gene>
    <name evidence="1" type="ORF">S06H3_37461</name>
</gene>
<evidence type="ECO:0000313" key="1">
    <source>
        <dbReference type="EMBL" id="GAI23735.1"/>
    </source>
</evidence>
<reference evidence="1" key="1">
    <citation type="journal article" date="2014" name="Front. Microbiol.">
        <title>High frequency of phylogenetically diverse reductive dehalogenase-homologous genes in deep subseafloor sedimentary metagenomes.</title>
        <authorList>
            <person name="Kawai M."/>
            <person name="Futagami T."/>
            <person name="Toyoda A."/>
            <person name="Takaki Y."/>
            <person name="Nishi S."/>
            <person name="Hori S."/>
            <person name="Arai W."/>
            <person name="Tsubouchi T."/>
            <person name="Morono Y."/>
            <person name="Uchiyama I."/>
            <person name="Ito T."/>
            <person name="Fujiyama A."/>
            <person name="Inagaki F."/>
            <person name="Takami H."/>
        </authorList>
    </citation>
    <scope>NUCLEOTIDE SEQUENCE</scope>
    <source>
        <strain evidence="1">Expedition CK06-06</strain>
    </source>
</reference>
<name>X1NA62_9ZZZZ</name>
<sequence length="208" mass="24024">MRIEIPQINKWTRDTGVANILKALTPAYREKHLVTLSFKHCHFISAEAVVILAGTKFLRDSKKFPTDIDMNTLDVDVKQFLGKARFLGLFGHRPYPWAGNSLPIYRQRELFKEGILDYIDQEILQRHEMPDMSEILHKEIRRAFFELFGNVFYHSRSSIGGLVCGQVYPNSEEIQIVFYDAGIGLARCVREVVSSFQSDDKAIEWALR</sequence>
<organism evidence="1">
    <name type="scientific">marine sediment metagenome</name>
    <dbReference type="NCBI Taxonomy" id="412755"/>
    <lineage>
        <taxon>unclassified sequences</taxon>
        <taxon>metagenomes</taxon>
        <taxon>ecological metagenomes</taxon>
    </lineage>
</organism>
<dbReference type="EMBL" id="BARV01022762">
    <property type="protein sequence ID" value="GAI23735.1"/>
    <property type="molecule type" value="Genomic_DNA"/>
</dbReference>